<dbReference type="Proteomes" id="UP000244005">
    <property type="component" value="Unassembled WGS sequence"/>
</dbReference>
<accession>A0A2R6VXQ8</accession>
<keyword evidence="2" id="KW-1185">Reference proteome</keyword>
<dbReference type="AlphaFoldDB" id="A0A2R6VXQ8"/>
<sequence length="74" mass="8197">MFSCTDSCDEGTRNAGEPWVRRTVENEQDAMPETGIAFEDHVRREANAAPQLLPPTSEAAIVISPHYFSKCFAP</sequence>
<gene>
    <name evidence="1" type="ORF">MARPO_2046s0001</name>
</gene>
<name>A0A2R6VXQ8_MARPO</name>
<reference evidence="2" key="1">
    <citation type="journal article" date="2017" name="Cell">
        <title>Insights into land plant evolution garnered from the Marchantia polymorpha genome.</title>
        <authorList>
            <person name="Bowman J.L."/>
            <person name="Kohchi T."/>
            <person name="Yamato K.T."/>
            <person name="Jenkins J."/>
            <person name="Shu S."/>
            <person name="Ishizaki K."/>
            <person name="Yamaoka S."/>
            <person name="Nishihama R."/>
            <person name="Nakamura Y."/>
            <person name="Berger F."/>
            <person name="Adam C."/>
            <person name="Aki S.S."/>
            <person name="Althoff F."/>
            <person name="Araki T."/>
            <person name="Arteaga-Vazquez M.A."/>
            <person name="Balasubrmanian S."/>
            <person name="Barry K."/>
            <person name="Bauer D."/>
            <person name="Boehm C.R."/>
            <person name="Briginshaw L."/>
            <person name="Caballero-Perez J."/>
            <person name="Catarino B."/>
            <person name="Chen F."/>
            <person name="Chiyoda S."/>
            <person name="Chovatia M."/>
            <person name="Davies K.M."/>
            <person name="Delmans M."/>
            <person name="Demura T."/>
            <person name="Dierschke T."/>
            <person name="Dolan L."/>
            <person name="Dorantes-Acosta A.E."/>
            <person name="Eklund D.M."/>
            <person name="Florent S.N."/>
            <person name="Flores-Sandoval E."/>
            <person name="Fujiyama A."/>
            <person name="Fukuzawa H."/>
            <person name="Galik B."/>
            <person name="Grimanelli D."/>
            <person name="Grimwood J."/>
            <person name="Grossniklaus U."/>
            <person name="Hamada T."/>
            <person name="Haseloff J."/>
            <person name="Hetherington A.J."/>
            <person name="Higo A."/>
            <person name="Hirakawa Y."/>
            <person name="Hundley H.N."/>
            <person name="Ikeda Y."/>
            <person name="Inoue K."/>
            <person name="Inoue S.I."/>
            <person name="Ishida S."/>
            <person name="Jia Q."/>
            <person name="Kakita M."/>
            <person name="Kanazawa T."/>
            <person name="Kawai Y."/>
            <person name="Kawashima T."/>
            <person name="Kennedy M."/>
            <person name="Kinose K."/>
            <person name="Kinoshita T."/>
            <person name="Kohara Y."/>
            <person name="Koide E."/>
            <person name="Komatsu K."/>
            <person name="Kopischke S."/>
            <person name="Kubo M."/>
            <person name="Kyozuka J."/>
            <person name="Lagercrantz U."/>
            <person name="Lin S.S."/>
            <person name="Lindquist E."/>
            <person name="Lipzen A.M."/>
            <person name="Lu C.W."/>
            <person name="De Luna E."/>
            <person name="Martienssen R.A."/>
            <person name="Minamino N."/>
            <person name="Mizutani M."/>
            <person name="Mizutani M."/>
            <person name="Mochizuki N."/>
            <person name="Monte I."/>
            <person name="Mosher R."/>
            <person name="Nagasaki H."/>
            <person name="Nakagami H."/>
            <person name="Naramoto S."/>
            <person name="Nishitani K."/>
            <person name="Ohtani M."/>
            <person name="Okamoto T."/>
            <person name="Okumura M."/>
            <person name="Phillips J."/>
            <person name="Pollak B."/>
            <person name="Reinders A."/>
            <person name="Rovekamp M."/>
            <person name="Sano R."/>
            <person name="Sawa S."/>
            <person name="Schmid M.W."/>
            <person name="Shirakawa M."/>
            <person name="Solano R."/>
            <person name="Spunde A."/>
            <person name="Suetsugu N."/>
            <person name="Sugano S."/>
            <person name="Sugiyama A."/>
            <person name="Sun R."/>
            <person name="Suzuki Y."/>
            <person name="Takenaka M."/>
            <person name="Takezawa D."/>
            <person name="Tomogane H."/>
            <person name="Tsuzuki M."/>
            <person name="Ueda T."/>
            <person name="Umeda M."/>
            <person name="Ward J.M."/>
            <person name="Watanabe Y."/>
            <person name="Yazaki K."/>
            <person name="Yokoyama R."/>
            <person name="Yoshitake Y."/>
            <person name="Yotsui I."/>
            <person name="Zachgo S."/>
            <person name="Schmutz J."/>
        </authorList>
    </citation>
    <scope>NUCLEOTIDE SEQUENCE [LARGE SCALE GENOMIC DNA]</scope>
    <source>
        <strain evidence="2">Tak-1</strain>
    </source>
</reference>
<protein>
    <submittedName>
        <fullName evidence="1">Uncharacterized protein</fullName>
    </submittedName>
</protein>
<evidence type="ECO:0000313" key="2">
    <source>
        <dbReference type="Proteomes" id="UP000244005"/>
    </source>
</evidence>
<proteinExistence type="predicted"/>
<evidence type="ECO:0000313" key="1">
    <source>
        <dbReference type="EMBL" id="PTQ26394.1"/>
    </source>
</evidence>
<dbReference type="EMBL" id="KZ774247">
    <property type="protein sequence ID" value="PTQ26394.1"/>
    <property type="molecule type" value="Genomic_DNA"/>
</dbReference>
<organism evidence="1 2">
    <name type="scientific">Marchantia polymorpha</name>
    <name type="common">Common liverwort</name>
    <name type="synonym">Marchantia aquatica</name>
    <dbReference type="NCBI Taxonomy" id="3197"/>
    <lineage>
        <taxon>Eukaryota</taxon>
        <taxon>Viridiplantae</taxon>
        <taxon>Streptophyta</taxon>
        <taxon>Embryophyta</taxon>
        <taxon>Marchantiophyta</taxon>
        <taxon>Marchantiopsida</taxon>
        <taxon>Marchantiidae</taxon>
        <taxon>Marchantiales</taxon>
        <taxon>Marchantiaceae</taxon>
        <taxon>Marchantia</taxon>
    </lineage>
</organism>